<name>A0AAV9NTW8_9PEZI</name>
<evidence type="ECO:0000313" key="3">
    <source>
        <dbReference type="Proteomes" id="UP001337655"/>
    </source>
</evidence>
<feature type="region of interest" description="Disordered" evidence="1">
    <location>
        <begin position="1"/>
        <end position="484"/>
    </location>
</feature>
<dbReference type="AlphaFoldDB" id="A0AAV9NTW8"/>
<feature type="compositionally biased region" description="Acidic residues" evidence="1">
    <location>
        <begin position="125"/>
        <end position="136"/>
    </location>
</feature>
<keyword evidence="3" id="KW-1185">Reference proteome</keyword>
<feature type="compositionally biased region" description="Polar residues" evidence="1">
    <location>
        <begin position="432"/>
        <end position="457"/>
    </location>
</feature>
<protein>
    <submittedName>
        <fullName evidence="2">Uncharacterized protein</fullName>
    </submittedName>
</protein>
<feature type="compositionally biased region" description="Low complexity" evidence="1">
    <location>
        <begin position="213"/>
        <end position="234"/>
    </location>
</feature>
<feature type="compositionally biased region" description="Polar residues" evidence="1">
    <location>
        <begin position="22"/>
        <end position="32"/>
    </location>
</feature>
<feature type="compositionally biased region" description="Polar residues" evidence="1">
    <location>
        <begin position="1"/>
        <end position="11"/>
    </location>
</feature>
<accession>A0AAV9NTW8</accession>
<reference evidence="2 3" key="1">
    <citation type="submission" date="2023-08" db="EMBL/GenBank/DDBJ databases">
        <title>Black Yeasts Isolated from many extreme environments.</title>
        <authorList>
            <person name="Coleine C."/>
            <person name="Stajich J.E."/>
            <person name="Selbmann L."/>
        </authorList>
    </citation>
    <scope>NUCLEOTIDE SEQUENCE [LARGE SCALE GENOMIC DNA]</scope>
    <source>
        <strain evidence="2 3">CCFEE 5935</strain>
    </source>
</reference>
<dbReference type="Proteomes" id="UP001337655">
    <property type="component" value="Unassembled WGS sequence"/>
</dbReference>
<evidence type="ECO:0000313" key="2">
    <source>
        <dbReference type="EMBL" id="KAK5163101.1"/>
    </source>
</evidence>
<dbReference type="GeneID" id="89932209"/>
<feature type="compositionally biased region" description="Low complexity" evidence="1">
    <location>
        <begin position="309"/>
        <end position="341"/>
    </location>
</feature>
<gene>
    <name evidence="2" type="ORF">LTR77_010885</name>
</gene>
<evidence type="ECO:0000256" key="1">
    <source>
        <dbReference type="SAM" id="MobiDB-lite"/>
    </source>
</evidence>
<feature type="compositionally biased region" description="Low complexity" evidence="1">
    <location>
        <begin position="390"/>
        <end position="421"/>
    </location>
</feature>
<proteinExistence type="predicted"/>
<dbReference type="EMBL" id="JAVRRT010000028">
    <property type="protein sequence ID" value="KAK5163101.1"/>
    <property type="molecule type" value="Genomic_DNA"/>
</dbReference>
<feature type="compositionally biased region" description="Basic and acidic residues" evidence="1">
    <location>
        <begin position="95"/>
        <end position="113"/>
    </location>
</feature>
<sequence length="484" mass="49605">MSSEQRASSAVRNLRSMFENKAATNLEAQNSPEPRGRSPGALGGSKDIGLERPTSKVRASFVSVEPSARMATEESISNGSPTRRRGSFVEADADLGLRKTISEHHEAAPEKVVESAVGTPKGSGDEEATLPAEDDSTAPQEPANPDKPVTAAEEEPSEMQPADPTSEQAVSGGEALPPVAEDLRATAHSAAPSSARKTSEKGRSTNSKPPAISTKASTKPSSSAKSPASQPKTPQSSTAQPKVPAKKASRSSLTAPTAASMARSGAGTDHPSKTSPSSGPKKREPTKPVSLPSHLTAPTASSRAKHDPTSASGPSTTSKPTTSRPKPSSTRPTPRTSLAPAHRPGSQTSHTSAPAPRRSMASGDNSSFLERMMKPTAASASKTHEKSDAKSPPSKSKTTSKPKTNGTSSKPAAAAKTAPAGKPEDPVPEAANESSAPPQEPSTAQPIPENSTGNETPLANGHSEQEAATLEATPAGMAGEETIR</sequence>
<dbReference type="RefSeq" id="XP_064653649.1">
    <property type="nucleotide sequence ID" value="XM_064808101.1"/>
</dbReference>
<comment type="caution">
    <text evidence="2">The sequence shown here is derived from an EMBL/GenBank/DDBJ whole genome shotgun (WGS) entry which is preliminary data.</text>
</comment>
<organism evidence="2 3">
    <name type="scientific">Saxophila tyrrhenica</name>
    <dbReference type="NCBI Taxonomy" id="1690608"/>
    <lineage>
        <taxon>Eukaryota</taxon>
        <taxon>Fungi</taxon>
        <taxon>Dikarya</taxon>
        <taxon>Ascomycota</taxon>
        <taxon>Pezizomycotina</taxon>
        <taxon>Dothideomycetes</taxon>
        <taxon>Dothideomycetidae</taxon>
        <taxon>Mycosphaerellales</taxon>
        <taxon>Extremaceae</taxon>
        <taxon>Saxophila</taxon>
    </lineage>
</organism>